<gene>
    <name evidence="1" type="ORF">SAMN02745728_01370</name>
</gene>
<name>A0A1M7SYC6_9BACT</name>
<dbReference type="EMBL" id="FRDI01000005">
    <property type="protein sequence ID" value="SHN63391.1"/>
    <property type="molecule type" value="Genomic_DNA"/>
</dbReference>
<proteinExistence type="predicted"/>
<dbReference type="OrthoDB" id="7855653at2"/>
<accession>A0A1M7SYC6</accession>
<protein>
    <recommendedName>
        <fullName evidence="3">DUF2225 domain-containing protein</fullName>
    </recommendedName>
</protein>
<dbReference type="AlphaFoldDB" id="A0A1M7SYC6"/>
<sequence>MKLGTILSLVLVLICIGFSRGYSKEEVCPIDGKKFEFNSKKNLALGINQKYPECPRCGFVLFEVRSYNPYREKFKQYIMSDEYQKMRKTETQTWRIAKIVEADQRPLETYVGYLEEATLSANSKQYSKYAKEAIDRELDVVKRWESYGDIVATIPRLIIIDLYRSLGEFENAKNMILETKKMIVKENNNDNTNYKEALGILDKQLVLLDKKDIKRRYLRNKEGEWSFRN</sequence>
<evidence type="ECO:0000313" key="2">
    <source>
        <dbReference type="Proteomes" id="UP000186469"/>
    </source>
</evidence>
<organism evidence="1 2">
    <name type="scientific">Desulfovibrio litoralis DSM 11393</name>
    <dbReference type="NCBI Taxonomy" id="1121455"/>
    <lineage>
        <taxon>Bacteria</taxon>
        <taxon>Pseudomonadati</taxon>
        <taxon>Thermodesulfobacteriota</taxon>
        <taxon>Desulfovibrionia</taxon>
        <taxon>Desulfovibrionales</taxon>
        <taxon>Desulfovibrionaceae</taxon>
        <taxon>Desulfovibrio</taxon>
    </lineage>
</organism>
<dbReference type="RefSeq" id="WP_072697055.1">
    <property type="nucleotide sequence ID" value="NZ_FRDI01000005.1"/>
</dbReference>
<dbReference type="Proteomes" id="UP000186469">
    <property type="component" value="Unassembled WGS sequence"/>
</dbReference>
<evidence type="ECO:0000313" key="1">
    <source>
        <dbReference type="EMBL" id="SHN63391.1"/>
    </source>
</evidence>
<dbReference type="STRING" id="1121455.SAMN02745728_01370"/>
<evidence type="ECO:0008006" key="3">
    <source>
        <dbReference type="Google" id="ProtNLM"/>
    </source>
</evidence>
<keyword evidence="2" id="KW-1185">Reference proteome</keyword>
<reference evidence="1 2" key="1">
    <citation type="submission" date="2016-12" db="EMBL/GenBank/DDBJ databases">
        <authorList>
            <person name="Song W.-J."/>
            <person name="Kurnit D.M."/>
        </authorList>
    </citation>
    <scope>NUCLEOTIDE SEQUENCE [LARGE SCALE GENOMIC DNA]</scope>
    <source>
        <strain evidence="1 2">DSM 11393</strain>
    </source>
</reference>